<keyword evidence="1" id="KW-1133">Transmembrane helix</keyword>
<feature type="transmembrane region" description="Helical" evidence="1">
    <location>
        <begin position="12"/>
        <end position="38"/>
    </location>
</feature>
<dbReference type="EMBL" id="JBBUTI010000012">
    <property type="protein sequence ID" value="MEK8047877.1"/>
    <property type="molecule type" value="Genomic_DNA"/>
</dbReference>
<comment type="caution">
    <text evidence="2">The sequence shown here is derived from an EMBL/GenBank/DDBJ whole genome shotgun (WGS) entry which is preliminary data.</text>
</comment>
<dbReference type="Proteomes" id="UP001379945">
    <property type="component" value="Unassembled WGS sequence"/>
</dbReference>
<organism evidence="2 3">
    <name type="scientific">Ideonella margarita</name>
    <dbReference type="NCBI Taxonomy" id="2984191"/>
    <lineage>
        <taxon>Bacteria</taxon>
        <taxon>Pseudomonadati</taxon>
        <taxon>Pseudomonadota</taxon>
        <taxon>Betaproteobacteria</taxon>
        <taxon>Burkholderiales</taxon>
        <taxon>Sphaerotilaceae</taxon>
        <taxon>Ideonella</taxon>
    </lineage>
</organism>
<proteinExistence type="predicted"/>
<protein>
    <submittedName>
        <fullName evidence="2">Uncharacterized protein</fullName>
    </submittedName>
</protein>
<gene>
    <name evidence="2" type="ORF">AACH00_16070</name>
</gene>
<keyword evidence="1" id="KW-0472">Membrane</keyword>
<feature type="transmembrane region" description="Helical" evidence="1">
    <location>
        <begin position="58"/>
        <end position="82"/>
    </location>
</feature>
<evidence type="ECO:0000313" key="3">
    <source>
        <dbReference type="Proteomes" id="UP001379945"/>
    </source>
</evidence>
<feature type="transmembrane region" description="Helical" evidence="1">
    <location>
        <begin position="113"/>
        <end position="133"/>
    </location>
</feature>
<name>A0ABU9C7K5_9BURK</name>
<dbReference type="RefSeq" id="WP_341400187.1">
    <property type="nucleotide sequence ID" value="NZ_JBBUTI010000012.1"/>
</dbReference>
<reference evidence="2 3" key="1">
    <citation type="submission" date="2024-04" db="EMBL/GenBank/DDBJ databases">
        <title>Novel species of the genus Ideonella isolated from streams.</title>
        <authorList>
            <person name="Lu H."/>
        </authorList>
    </citation>
    <scope>NUCLEOTIDE SEQUENCE [LARGE SCALE GENOMIC DNA]</scope>
    <source>
        <strain evidence="2 3">LYT19W</strain>
    </source>
</reference>
<evidence type="ECO:0000313" key="2">
    <source>
        <dbReference type="EMBL" id="MEK8047877.1"/>
    </source>
</evidence>
<sequence>MSEPQKLTGSIWFATGVALLVSLGAQTLIEALLPIAALDWLYEKPPIEHVVLVAGETSFWLVDTLIRALAFALGAVVGCLLAGTHSWRLLASLMAMSVIATVFVEFPRPAAPWQLGVWALAAPVGVLLVAVIFRMRRAAC</sequence>
<accession>A0ABU9C7K5</accession>
<evidence type="ECO:0000256" key="1">
    <source>
        <dbReference type="SAM" id="Phobius"/>
    </source>
</evidence>
<feature type="transmembrane region" description="Helical" evidence="1">
    <location>
        <begin position="89"/>
        <end position="107"/>
    </location>
</feature>
<keyword evidence="1" id="KW-0812">Transmembrane</keyword>
<keyword evidence="3" id="KW-1185">Reference proteome</keyword>